<proteinExistence type="predicted"/>
<dbReference type="Proteomes" id="UP000002068">
    <property type="component" value="Chromosome"/>
</dbReference>
<sequence length="67" mass="6965">MGFNFRKSINLGGGLKLNLGKKSVGISAGVKGARVSVNSKGRKSATLSIPGTGISYTKTSTKKRKPK</sequence>
<protein>
    <recommendedName>
        <fullName evidence="2">DUF4236 domain-containing protein</fullName>
    </recommendedName>
</protein>
<dbReference type="KEGG" id="cdc:CD196_0394"/>
<dbReference type="GeneID" id="66352944"/>
<evidence type="ECO:0000313" key="4">
    <source>
        <dbReference type="Proteomes" id="UP000002068"/>
    </source>
</evidence>
<gene>
    <name evidence="3" type="ordered locus">CD196_0394</name>
</gene>
<dbReference type="HOGENOM" id="CLU_130954_1_0_9"/>
<feature type="domain" description="DUF4236" evidence="2">
    <location>
        <begin position="3"/>
        <end position="57"/>
    </location>
</feature>
<dbReference type="InterPro" id="IPR025330">
    <property type="entry name" value="DUF4236"/>
</dbReference>
<dbReference type="RefSeq" id="WP_003426228.1">
    <property type="nucleotide sequence ID" value="NC_013315.1"/>
</dbReference>
<evidence type="ECO:0000259" key="2">
    <source>
        <dbReference type="Pfam" id="PF14020"/>
    </source>
</evidence>
<evidence type="ECO:0000256" key="1">
    <source>
        <dbReference type="SAM" id="MobiDB-lite"/>
    </source>
</evidence>
<feature type="region of interest" description="Disordered" evidence="1">
    <location>
        <begin position="35"/>
        <end position="67"/>
    </location>
</feature>
<name>A0A0H3N3R9_CLODC</name>
<dbReference type="PATRIC" id="fig|645462.16.peg.448"/>
<evidence type="ECO:0000313" key="3">
    <source>
        <dbReference type="EMBL" id="CBA60773.1"/>
    </source>
</evidence>
<dbReference type="EMBL" id="FN538970">
    <property type="protein sequence ID" value="CBA60773.1"/>
    <property type="molecule type" value="Genomic_DNA"/>
</dbReference>
<feature type="compositionally biased region" description="Polar residues" evidence="1">
    <location>
        <begin position="45"/>
        <end position="59"/>
    </location>
</feature>
<organism evidence="3 4">
    <name type="scientific">Clostridioides difficile (strain CD196)</name>
    <name type="common">Peptoclostridium difficile</name>
    <dbReference type="NCBI Taxonomy" id="645462"/>
    <lineage>
        <taxon>Bacteria</taxon>
        <taxon>Bacillati</taxon>
        <taxon>Bacillota</taxon>
        <taxon>Clostridia</taxon>
        <taxon>Peptostreptococcales</taxon>
        <taxon>Peptostreptococcaceae</taxon>
        <taxon>Clostridioides</taxon>
    </lineage>
</organism>
<accession>A0A0H3N3R9</accession>
<reference evidence="3 4" key="1">
    <citation type="journal article" date="2009" name="Genome Biol.">
        <title>Comparative genome and phenotypic analysis of Clostridium difficile 027 strains provides insight into the evolution of a hypervirulent bacterium.</title>
        <authorList>
            <person name="Stabler R.A."/>
            <person name="He M."/>
            <person name="Dawson L."/>
            <person name="Martin M."/>
            <person name="Valiente E."/>
            <person name="Corton C."/>
            <person name="Lawley T.D."/>
            <person name="Sebaihia M."/>
            <person name="Quail M.A."/>
            <person name="Rose G."/>
            <person name="Gerding D.N."/>
            <person name="Gibert M."/>
            <person name="Popoff M.R."/>
            <person name="Parkhill J."/>
            <person name="Dougan G."/>
            <person name="Wren B.W."/>
        </authorList>
    </citation>
    <scope>NUCLEOTIDE SEQUENCE [LARGE SCALE GENOMIC DNA]</scope>
    <source>
        <strain evidence="3 4">CD196</strain>
    </source>
</reference>
<dbReference type="AlphaFoldDB" id="A0A0H3N3R9"/>
<dbReference type="Pfam" id="PF14020">
    <property type="entry name" value="DUF4236"/>
    <property type="match status" value="1"/>
</dbReference>